<organism evidence="3 4">
    <name type="scientific">Lachancea mirantina</name>
    <dbReference type="NCBI Taxonomy" id="1230905"/>
    <lineage>
        <taxon>Eukaryota</taxon>
        <taxon>Fungi</taxon>
        <taxon>Dikarya</taxon>
        <taxon>Ascomycota</taxon>
        <taxon>Saccharomycotina</taxon>
        <taxon>Saccharomycetes</taxon>
        <taxon>Saccharomycetales</taxon>
        <taxon>Saccharomycetaceae</taxon>
        <taxon>Lachancea</taxon>
    </lineage>
</organism>
<feature type="region of interest" description="Disordered" evidence="2">
    <location>
        <begin position="693"/>
        <end position="792"/>
    </location>
</feature>
<feature type="region of interest" description="Disordered" evidence="2">
    <location>
        <begin position="1"/>
        <end position="29"/>
    </location>
</feature>
<evidence type="ECO:0000313" key="3">
    <source>
        <dbReference type="EMBL" id="SCV02930.1"/>
    </source>
</evidence>
<keyword evidence="4" id="KW-1185">Reference proteome</keyword>
<dbReference type="OrthoDB" id="4068250at2759"/>
<feature type="compositionally biased region" description="Basic and acidic residues" evidence="2">
    <location>
        <begin position="9"/>
        <end position="22"/>
    </location>
</feature>
<evidence type="ECO:0000256" key="1">
    <source>
        <dbReference type="SAM" id="Coils"/>
    </source>
</evidence>
<feature type="coiled-coil region" evidence="1">
    <location>
        <begin position="407"/>
        <end position="437"/>
    </location>
</feature>
<reference evidence="4" key="1">
    <citation type="submission" date="2016-03" db="EMBL/GenBank/DDBJ databases">
        <authorList>
            <person name="Devillers H."/>
        </authorList>
    </citation>
    <scope>NUCLEOTIDE SEQUENCE [LARGE SCALE GENOMIC DNA]</scope>
</reference>
<feature type="compositionally biased region" description="Low complexity" evidence="2">
    <location>
        <begin position="273"/>
        <end position="293"/>
    </location>
</feature>
<dbReference type="EMBL" id="LT598468">
    <property type="protein sequence ID" value="SCV02930.1"/>
    <property type="molecule type" value="Genomic_DNA"/>
</dbReference>
<feature type="compositionally biased region" description="Basic and acidic residues" evidence="2">
    <location>
        <begin position="693"/>
        <end position="706"/>
    </location>
</feature>
<feature type="compositionally biased region" description="Polar residues" evidence="2">
    <location>
        <begin position="755"/>
        <end position="769"/>
    </location>
</feature>
<dbReference type="AlphaFoldDB" id="A0A1G4KEN8"/>
<keyword evidence="1" id="KW-0175">Coiled coil</keyword>
<feature type="compositionally biased region" description="Acidic residues" evidence="2">
    <location>
        <begin position="779"/>
        <end position="792"/>
    </location>
</feature>
<evidence type="ECO:0000313" key="4">
    <source>
        <dbReference type="Proteomes" id="UP000191024"/>
    </source>
</evidence>
<feature type="compositionally biased region" description="Low complexity" evidence="2">
    <location>
        <begin position="707"/>
        <end position="717"/>
    </location>
</feature>
<feature type="compositionally biased region" description="Basic and acidic residues" evidence="2">
    <location>
        <begin position="105"/>
        <end position="151"/>
    </location>
</feature>
<gene>
    <name evidence="3" type="ORF">LAMI_0H04126G</name>
</gene>
<dbReference type="Proteomes" id="UP000191024">
    <property type="component" value="Chromosome H"/>
</dbReference>
<feature type="compositionally biased region" description="Low complexity" evidence="2">
    <location>
        <begin position="740"/>
        <end position="753"/>
    </location>
</feature>
<feature type="coiled-coil region" evidence="1">
    <location>
        <begin position="479"/>
        <end position="562"/>
    </location>
</feature>
<feature type="region of interest" description="Disordered" evidence="2">
    <location>
        <begin position="624"/>
        <end position="660"/>
    </location>
</feature>
<name>A0A1G4KEN8_9SACH</name>
<feature type="compositionally biased region" description="Basic and acidic residues" evidence="2">
    <location>
        <begin position="224"/>
        <end position="238"/>
    </location>
</feature>
<feature type="region of interest" description="Disordered" evidence="2">
    <location>
        <begin position="95"/>
        <end position="305"/>
    </location>
</feature>
<accession>A0A1G4KEN8</accession>
<feature type="compositionally biased region" description="Basic and acidic residues" evidence="2">
    <location>
        <begin position="718"/>
        <end position="732"/>
    </location>
</feature>
<evidence type="ECO:0000256" key="2">
    <source>
        <dbReference type="SAM" id="MobiDB-lite"/>
    </source>
</evidence>
<protein>
    <submittedName>
        <fullName evidence="3">LAMI_0H04126g1_1</fullName>
    </submittedName>
</protein>
<feature type="compositionally biased region" description="Low complexity" evidence="2">
    <location>
        <begin position="212"/>
        <end position="223"/>
    </location>
</feature>
<sequence>MSFLKKKPQHDPFGHLLARDATEQQPAAAESGFLQRVVSNEQEAYNSPFRTTQTVADAQRRKIKRFPTVSATSPGGSAAEMGYKVIDAARKRAKDIAVPSYLQGNDERQRRNLDKLERKEDKLKYLQESQRIVDVRSAAKKEADPESRDAGETGAASAAEPATPTDHTEAEPADITAVPTEEPAAESETAKERETGALVEDYDSACRDDPECAAGKEAAAVQAERAREESDLTGKAPEEAEAAAFSNLSHAAQAVEEAQVPLEEPEQSEIVNDDPAAALPAANDSDDVAAASSFQLKEAPSADVAKTDDVAVDPSLAHNSDELVKPIAIKEAPRVPFKSSGIFALWTRANTKGQPVASPDDPEFIVRTDKGYMSKALYDTLHYEEAIHQREMATYRADQDAKHDSKKKEYEGEISTLQAQVAEIDAAMEQLKEDTAEKIKVSESDLVRQMIESNAQHSVVKTGIFKETENMKLQKIQEKDDIEDLQEGVKSEIDELQKQKEEVGTEHEEYLSQVNDLTSQLDTKLAAIEELCAKQTAANEAIANLKAKWEELEKETNEANELHDKNTEVIASIDRKDYLPELNAIDGQISELLTSVTMIKQENSNQQAEFMAISKRLEEERKAHEEKLRREEEERKRAEEAKLEKQREELEAKAAEARKRHEEELLLLKEDHQQQIDTFTRQAADNEDLLQQERLERERVEREKSRLQGQHAAQEQQRQQEADDALKAEVLGKRHKQAEAAHAADNARADFVAKNGTSSKGLNATQNQNRTRDSSLYEYESEVEIFSEDATT</sequence>
<proteinExistence type="predicted"/>